<protein>
    <submittedName>
        <fullName evidence="6">Transcriptional regulator</fullName>
    </submittedName>
</protein>
<evidence type="ECO:0000259" key="4">
    <source>
        <dbReference type="PROSITE" id="PS50042"/>
    </source>
</evidence>
<evidence type="ECO:0000256" key="1">
    <source>
        <dbReference type="ARBA" id="ARBA00023015"/>
    </source>
</evidence>
<dbReference type="InterPro" id="IPR012318">
    <property type="entry name" value="HTH_CRP"/>
</dbReference>
<keyword evidence="2" id="KW-0238">DNA-binding</keyword>
<dbReference type="CDD" id="cd00038">
    <property type="entry name" value="CAP_ED"/>
    <property type="match status" value="1"/>
</dbReference>
<dbReference type="PROSITE" id="PS51063">
    <property type="entry name" value="HTH_CRP_2"/>
    <property type="match status" value="1"/>
</dbReference>
<dbReference type="Gene3D" id="2.60.120.10">
    <property type="entry name" value="Jelly Rolls"/>
    <property type="match status" value="1"/>
</dbReference>
<proteinExistence type="predicted"/>
<feature type="domain" description="Cyclic nucleotide-binding" evidence="4">
    <location>
        <begin position="18"/>
        <end position="138"/>
    </location>
</feature>
<accession>A0A4Q7YCW2</accession>
<dbReference type="AlphaFoldDB" id="A0A4Q7YCW2"/>
<dbReference type="SMART" id="SM00419">
    <property type="entry name" value="HTH_CRP"/>
    <property type="match status" value="1"/>
</dbReference>
<gene>
    <name evidence="6" type="ORF">BKA19_4264</name>
</gene>
<evidence type="ECO:0000259" key="5">
    <source>
        <dbReference type="PROSITE" id="PS51063"/>
    </source>
</evidence>
<dbReference type="InterPro" id="IPR000595">
    <property type="entry name" value="cNMP-bd_dom"/>
</dbReference>
<keyword evidence="3" id="KW-0804">Transcription</keyword>
<evidence type="ECO:0000256" key="2">
    <source>
        <dbReference type="ARBA" id="ARBA00023125"/>
    </source>
</evidence>
<sequence>MTVGPRGRWISGVSARHDLTLLEGEMLAHLRKTGTPRGAAAGQLVAAAGQETHRVLVVLDGELELLARLPSGGRVVMALVRRGGVIADIPVLLGSPMPFDAVASRDTWVIEITDDEWIRLLQQFPALSLRWMASIARRLDADRRRLAVMMTRRLEAQVTFILLEQQEQQSGRVVVRLTHEVIADLVGARRQSVSRVMRTLTEAELIRNGYGQVELLDVPGLKALLGGDLLPQPTRG</sequence>
<dbReference type="SUPFAM" id="SSF51206">
    <property type="entry name" value="cAMP-binding domain-like"/>
    <property type="match status" value="1"/>
</dbReference>
<dbReference type="Pfam" id="PF00027">
    <property type="entry name" value="cNMP_binding"/>
    <property type="match status" value="1"/>
</dbReference>
<dbReference type="SMART" id="SM00100">
    <property type="entry name" value="cNMP"/>
    <property type="match status" value="1"/>
</dbReference>
<dbReference type="PANTHER" id="PTHR24567">
    <property type="entry name" value="CRP FAMILY TRANSCRIPTIONAL REGULATORY PROTEIN"/>
    <property type="match status" value="1"/>
</dbReference>
<dbReference type="Gene3D" id="1.10.10.10">
    <property type="entry name" value="Winged helix-like DNA-binding domain superfamily/Winged helix DNA-binding domain"/>
    <property type="match status" value="1"/>
</dbReference>
<evidence type="ECO:0000313" key="6">
    <source>
        <dbReference type="EMBL" id="RZU34494.1"/>
    </source>
</evidence>
<evidence type="ECO:0000256" key="3">
    <source>
        <dbReference type="ARBA" id="ARBA00023163"/>
    </source>
</evidence>
<dbReference type="GO" id="GO:0003677">
    <property type="term" value="F:DNA binding"/>
    <property type="evidence" value="ECO:0007669"/>
    <property type="project" value="UniProtKB-KW"/>
</dbReference>
<dbReference type="GO" id="GO:0003700">
    <property type="term" value="F:DNA-binding transcription factor activity"/>
    <property type="evidence" value="ECO:0007669"/>
    <property type="project" value="TreeGrafter"/>
</dbReference>
<dbReference type="InterPro" id="IPR036388">
    <property type="entry name" value="WH-like_DNA-bd_sf"/>
</dbReference>
<dbReference type="PROSITE" id="PS50042">
    <property type="entry name" value="CNMP_BINDING_3"/>
    <property type="match status" value="1"/>
</dbReference>
<dbReference type="Proteomes" id="UP000292507">
    <property type="component" value="Unassembled WGS sequence"/>
</dbReference>
<dbReference type="GO" id="GO:0005829">
    <property type="term" value="C:cytosol"/>
    <property type="evidence" value="ECO:0007669"/>
    <property type="project" value="TreeGrafter"/>
</dbReference>
<feature type="domain" description="HTH crp-type" evidence="5">
    <location>
        <begin position="152"/>
        <end position="219"/>
    </location>
</feature>
<dbReference type="InterPro" id="IPR036390">
    <property type="entry name" value="WH_DNA-bd_sf"/>
</dbReference>
<dbReference type="EMBL" id="SHKV01000001">
    <property type="protein sequence ID" value="RZU34494.1"/>
    <property type="molecule type" value="Genomic_DNA"/>
</dbReference>
<dbReference type="PANTHER" id="PTHR24567:SF74">
    <property type="entry name" value="HTH-TYPE TRANSCRIPTIONAL REGULATOR ARCR"/>
    <property type="match status" value="1"/>
</dbReference>
<dbReference type="Pfam" id="PF13545">
    <property type="entry name" value="HTH_Crp_2"/>
    <property type="match status" value="1"/>
</dbReference>
<dbReference type="InterPro" id="IPR018490">
    <property type="entry name" value="cNMP-bd_dom_sf"/>
</dbReference>
<keyword evidence="1" id="KW-0805">Transcription regulation</keyword>
<organism evidence="6 7">
    <name type="scientific">Blastococcus saxobsidens</name>
    <dbReference type="NCBI Taxonomy" id="138336"/>
    <lineage>
        <taxon>Bacteria</taxon>
        <taxon>Bacillati</taxon>
        <taxon>Actinomycetota</taxon>
        <taxon>Actinomycetes</taxon>
        <taxon>Geodermatophilales</taxon>
        <taxon>Geodermatophilaceae</taxon>
        <taxon>Blastococcus</taxon>
    </lineage>
</organism>
<keyword evidence="7" id="KW-1185">Reference proteome</keyword>
<dbReference type="RefSeq" id="WP_104528751.1">
    <property type="nucleotide sequence ID" value="NZ_POQT01000017.1"/>
</dbReference>
<comment type="caution">
    <text evidence="6">The sequence shown here is derived from an EMBL/GenBank/DDBJ whole genome shotgun (WGS) entry which is preliminary data.</text>
</comment>
<dbReference type="InterPro" id="IPR050397">
    <property type="entry name" value="Env_Response_Regulators"/>
</dbReference>
<evidence type="ECO:0000313" key="7">
    <source>
        <dbReference type="Proteomes" id="UP000292507"/>
    </source>
</evidence>
<name>A0A4Q7YCW2_9ACTN</name>
<dbReference type="InterPro" id="IPR014710">
    <property type="entry name" value="RmlC-like_jellyroll"/>
</dbReference>
<dbReference type="SUPFAM" id="SSF46785">
    <property type="entry name" value="Winged helix' DNA-binding domain"/>
    <property type="match status" value="1"/>
</dbReference>
<dbReference type="OrthoDB" id="41390at2"/>
<reference evidence="6 7" key="1">
    <citation type="submission" date="2019-02" db="EMBL/GenBank/DDBJ databases">
        <title>Sequencing the genomes of 1000 actinobacteria strains.</title>
        <authorList>
            <person name="Klenk H.-P."/>
        </authorList>
    </citation>
    <scope>NUCLEOTIDE SEQUENCE [LARGE SCALE GENOMIC DNA]</scope>
    <source>
        <strain evidence="6 7">DSM 44509</strain>
    </source>
</reference>